<proteinExistence type="predicted"/>
<sequence length="55" mass="6035">MHFHSGTLNSTAQKLVRQWCPRMAKAPKSIYVSTSRRRITYTNPSVGAAALAESG</sequence>
<dbReference type="EMBL" id="VMNF01000004">
    <property type="protein sequence ID" value="TXC09025.1"/>
    <property type="molecule type" value="Genomic_DNA"/>
</dbReference>
<evidence type="ECO:0000313" key="2">
    <source>
        <dbReference type="Proteomes" id="UP000321331"/>
    </source>
</evidence>
<name>A0A5C6TD77_FUSOC</name>
<protein>
    <submittedName>
        <fullName evidence="1">Uncharacterized protein</fullName>
    </submittedName>
</protein>
<organism evidence="1 2">
    <name type="scientific">Fusarium oxysporum f. sp. cubense</name>
    <dbReference type="NCBI Taxonomy" id="61366"/>
    <lineage>
        <taxon>Eukaryota</taxon>
        <taxon>Fungi</taxon>
        <taxon>Dikarya</taxon>
        <taxon>Ascomycota</taxon>
        <taxon>Pezizomycotina</taxon>
        <taxon>Sordariomycetes</taxon>
        <taxon>Hypocreomycetidae</taxon>
        <taxon>Hypocreales</taxon>
        <taxon>Nectriaceae</taxon>
        <taxon>Fusarium</taxon>
        <taxon>Fusarium oxysporum species complex</taxon>
    </lineage>
</organism>
<gene>
    <name evidence="1" type="ORF">FocTR4_00004552</name>
</gene>
<dbReference type="Proteomes" id="UP000321331">
    <property type="component" value="Unassembled WGS sequence"/>
</dbReference>
<evidence type="ECO:0000313" key="1">
    <source>
        <dbReference type="EMBL" id="TXC09025.1"/>
    </source>
</evidence>
<reference evidence="1 2" key="1">
    <citation type="submission" date="2019-07" db="EMBL/GenBank/DDBJ databases">
        <title>The First High-Quality Draft Genome Sequence of the Causal Agent of the Current Panama Disease Epidemic.</title>
        <authorList>
            <person name="Warmington R.J."/>
            <person name="Kay W."/>
            <person name="Jeffries A."/>
            <person name="Bebber D."/>
            <person name="Moore K."/>
            <person name="Studholme D.J."/>
        </authorList>
    </citation>
    <scope>NUCLEOTIDE SEQUENCE [LARGE SCALE GENOMIC DNA]</scope>
    <source>
        <strain evidence="1 2">TR4</strain>
    </source>
</reference>
<dbReference type="AlphaFoldDB" id="A0A5C6TD77"/>
<accession>A0A5C6TD77</accession>
<comment type="caution">
    <text evidence="1">The sequence shown here is derived from an EMBL/GenBank/DDBJ whole genome shotgun (WGS) entry which is preliminary data.</text>
</comment>